<keyword evidence="1" id="KW-0808">Transferase</keyword>
<sequence>MKDIRWIQRFDNYKKALLQLKSAVELSTKRDLSALEKQGLIQSFEYVHELSWKVLKNFLEHRGSTEQIFGSKDAVRQGFRNNLLDTDKDWMNMIKSRNLCSHTYNESVTNEIVDEILFNYIIRFEEFERKFESIKDKEMV</sequence>
<protein>
    <submittedName>
        <fullName evidence="1">Nucleotidyltransferase</fullName>
    </submittedName>
</protein>
<dbReference type="GO" id="GO:0016740">
    <property type="term" value="F:transferase activity"/>
    <property type="evidence" value="ECO:0007669"/>
    <property type="project" value="UniProtKB-KW"/>
</dbReference>
<dbReference type="SUPFAM" id="SSF81593">
    <property type="entry name" value="Nucleotidyltransferase substrate binding subunit/domain"/>
    <property type="match status" value="1"/>
</dbReference>
<name>A0A6S6TDP2_9BACT</name>
<dbReference type="EMBL" id="CACVAW010000052">
    <property type="protein sequence ID" value="CAA6813007.1"/>
    <property type="molecule type" value="Genomic_DNA"/>
</dbReference>
<organism evidence="1">
    <name type="scientific">uncultured Campylobacterales bacterium</name>
    <dbReference type="NCBI Taxonomy" id="352960"/>
    <lineage>
        <taxon>Bacteria</taxon>
        <taxon>Pseudomonadati</taxon>
        <taxon>Campylobacterota</taxon>
        <taxon>Epsilonproteobacteria</taxon>
        <taxon>Campylobacterales</taxon>
        <taxon>environmental samples</taxon>
    </lineage>
</organism>
<dbReference type="InterPro" id="IPR010235">
    <property type="entry name" value="HepT"/>
</dbReference>
<dbReference type="Gene3D" id="1.20.120.330">
    <property type="entry name" value="Nucleotidyltransferases domain 2"/>
    <property type="match status" value="1"/>
</dbReference>
<accession>A0A6S6TDP2</accession>
<dbReference type="NCBIfam" id="TIGR01987">
    <property type="entry name" value="HI0074"/>
    <property type="match status" value="1"/>
</dbReference>
<gene>
    <name evidence="1" type="ORF">HELGO_WM21848</name>
</gene>
<dbReference type="AlphaFoldDB" id="A0A6S6TDP2"/>
<proteinExistence type="predicted"/>
<reference evidence="1" key="1">
    <citation type="submission" date="2020-01" db="EMBL/GenBank/DDBJ databases">
        <authorList>
            <person name="Meier V. D."/>
            <person name="Meier V D."/>
        </authorList>
    </citation>
    <scope>NUCLEOTIDE SEQUENCE</scope>
    <source>
        <strain evidence="1">HLG_WM_MAG_12</strain>
    </source>
</reference>
<evidence type="ECO:0000313" key="1">
    <source>
        <dbReference type="EMBL" id="CAA6813007.1"/>
    </source>
</evidence>
<dbReference type="Pfam" id="PF08780">
    <property type="entry name" value="NTase_sub_bind"/>
    <property type="match status" value="1"/>
</dbReference>